<gene>
    <name evidence="2" type="ORF">QPL79_08490</name>
</gene>
<dbReference type="RefSeq" id="WP_285274384.1">
    <property type="nucleotide sequence ID" value="NZ_JASNVW010000007.1"/>
</dbReference>
<evidence type="ECO:0000259" key="1">
    <source>
        <dbReference type="Pfam" id="PF01882"/>
    </source>
</evidence>
<evidence type="ECO:0000313" key="3">
    <source>
        <dbReference type="Proteomes" id="UP001529235"/>
    </source>
</evidence>
<feature type="domain" description="DUF58" evidence="1">
    <location>
        <begin position="189"/>
        <end position="228"/>
    </location>
</feature>
<dbReference type="Proteomes" id="UP001529235">
    <property type="component" value="Unassembled WGS sequence"/>
</dbReference>
<dbReference type="InterPro" id="IPR002881">
    <property type="entry name" value="DUF58"/>
</dbReference>
<keyword evidence="3" id="KW-1185">Reference proteome</keyword>
<proteinExistence type="predicted"/>
<protein>
    <submittedName>
        <fullName evidence="2">DUF58 domain-containing protein</fullName>
    </submittedName>
</protein>
<evidence type="ECO:0000313" key="2">
    <source>
        <dbReference type="EMBL" id="MDK6029399.1"/>
    </source>
</evidence>
<reference evidence="2 3" key="1">
    <citation type="submission" date="2023-05" db="EMBL/GenBank/DDBJ databases">
        <title>A new hyperthermophilic archaea 'Ignisphaera cupida' sp. nov. and description of the family 'Ignisphaeraceae' fam. nov.</title>
        <authorList>
            <person name="Podosokorskaya O.A."/>
            <person name="Elcheninov A.G."/>
            <person name="Klukina A."/>
            <person name="Merkel A.Y."/>
        </authorList>
    </citation>
    <scope>NUCLEOTIDE SEQUENCE [LARGE SCALE GENOMIC DNA]</scope>
    <source>
        <strain evidence="2 3">4213-co</strain>
    </source>
</reference>
<dbReference type="AlphaFoldDB" id="A0ABD4Z835"/>
<name>A0ABD4Z835_9CREN</name>
<comment type="caution">
    <text evidence="2">The sequence shown here is derived from an EMBL/GenBank/DDBJ whole genome shotgun (WGS) entry which is preliminary data.</text>
</comment>
<sequence length="415" mass="46659">MLILATLIAFVGFGNQIPSFLALFIASTTLTVVVASLSIATSVKSIVTNVKILKHEVSGVENEEIGVEVAIEVLFPKVLSVAGVGLESDAGISYVKHNVVVNDNMYKLKVFVKGYVGFHKVKMLTITFRDIFKLFRVVARIRLSNPVTVQIVPMKKPSRFKMDIVMPSEIVYEAFTSRRRGMGINILGVREYVAGDDFRRIAWKATAKARRLMVKEFEGMSFKNIVIVASIHYGHFIGDPPPVSYIASAILSIVSVACERNMGVRLGVATEDSIKISDFVVRKGAENIYSLFSLIEWPETLAEPRGYSSSNRIVRWFVKQIVFDTCREPCIVALFIDPMDDLDVENIVKLHEELRIYGHELKVFLTPSTLLRFLFNKRLSTQELNNVMREVTRSGFIARKIHRVLGVYAPSEYVV</sequence>
<dbReference type="Pfam" id="PF01882">
    <property type="entry name" value="DUF58"/>
    <property type="match status" value="1"/>
</dbReference>
<organism evidence="2 3">
    <name type="scientific">Ignisphaera cupida</name>
    <dbReference type="NCBI Taxonomy" id="3050454"/>
    <lineage>
        <taxon>Archaea</taxon>
        <taxon>Thermoproteota</taxon>
        <taxon>Thermoprotei</taxon>
        <taxon>Desulfurococcales</taxon>
        <taxon>Desulfurococcaceae</taxon>
        <taxon>Ignisphaera</taxon>
    </lineage>
</organism>
<dbReference type="PANTHER" id="PTHR34351">
    <property type="entry name" value="SLR1927 PROTEIN-RELATED"/>
    <property type="match status" value="1"/>
</dbReference>
<accession>A0ABD4Z835</accession>
<dbReference type="EMBL" id="JASNVW010000007">
    <property type="protein sequence ID" value="MDK6029399.1"/>
    <property type="molecule type" value="Genomic_DNA"/>
</dbReference>